<accession>A0A919VR20</accession>
<dbReference type="InterPro" id="IPR014717">
    <property type="entry name" value="Transl_elong_EF1B/ribsomal_bS6"/>
</dbReference>
<dbReference type="AlphaFoldDB" id="A0A919VR20"/>
<organism evidence="1 2">
    <name type="scientific">Actinoplanes auranticolor</name>
    <dbReference type="NCBI Taxonomy" id="47988"/>
    <lineage>
        <taxon>Bacteria</taxon>
        <taxon>Bacillati</taxon>
        <taxon>Actinomycetota</taxon>
        <taxon>Actinomycetes</taxon>
        <taxon>Micromonosporales</taxon>
        <taxon>Micromonosporaceae</taxon>
        <taxon>Actinoplanes</taxon>
    </lineage>
</organism>
<evidence type="ECO:0008006" key="3">
    <source>
        <dbReference type="Google" id="ProtNLM"/>
    </source>
</evidence>
<dbReference type="Gene3D" id="3.30.70.60">
    <property type="match status" value="1"/>
</dbReference>
<sequence>MGSHANRLWLLAGVLITALLVAVTYFLMVAPTFAEADELAEQTRTARTQAIGLRERLVDLQDKKKNEKKLTATRDAYRDALPSGSGVPAFLRQLQADGSAVGVNVSGITVGTPEPIESVGGVWSIQIQLVADGTAAELNKFLQQLQGSAQKRAVLIEATTLEADASSTTKDQRINLTVRAFVAPPLGSGAPAVTTD</sequence>
<keyword evidence="2" id="KW-1185">Reference proteome</keyword>
<name>A0A919VR20_9ACTN</name>
<dbReference type="Proteomes" id="UP000681340">
    <property type="component" value="Unassembled WGS sequence"/>
</dbReference>
<reference evidence="1" key="1">
    <citation type="submission" date="2021-03" db="EMBL/GenBank/DDBJ databases">
        <title>Whole genome shotgun sequence of Actinoplanes auranticolor NBRC 12245.</title>
        <authorList>
            <person name="Komaki H."/>
            <person name="Tamura T."/>
        </authorList>
    </citation>
    <scope>NUCLEOTIDE SEQUENCE</scope>
    <source>
        <strain evidence="1">NBRC 12245</strain>
    </source>
</reference>
<protein>
    <recommendedName>
        <fullName evidence="3">Type IV pilus assembly protein PilO</fullName>
    </recommendedName>
</protein>
<dbReference type="EMBL" id="BOQL01000057">
    <property type="protein sequence ID" value="GIM75564.1"/>
    <property type="molecule type" value="Genomic_DNA"/>
</dbReference>
<evidence type="ECO:0000313" key="2">
    <source>
        <dbReference type="Proteomes" id="UP000681340"/>
    </source>
</evidence>
<comment type="caution">
    <text evidence="1">The sequence shown here is derived from an EMBL/GenBank/DDBJ whole genome shotgun (WGS) entry which is preliminary data.</text>
</comment>
<gene>
    <name evidence="1" type="ORF">Aau02nite_66560</name>
</gene>
<evidence type="ECO:0000313" key="1">
    <source>
        <dbReference type="EMBL" id="GIM75564.1"/>
    </source>
</evidence>
<proteinExistence type="predicted"/>